<keyword evidence="2" id="KW-0238">DNA-binding</keyword>
<dbReference type="Gene3D" id="1.25.40.10">
    <property type="entry name" value="Tetratricopeptide repeat domain"/>
    <property type="match status" value="3"/>
</dbReference>
<dbReference type="Gene3D" id="3.40.50.300">
    <property type="entry name" value="P-loop containing nucleotide triphosphate hydrolases"/>
    <property type="match status" value="1"/>
</dbReference>
<sequence length="1050" mass="114052">MRRDIGRYRVVVVTGVAGWGKTTAVMQVVRERSAACLVIDRRHAHPARFVGGLADALRQRGCDVSVPLPEAGSAEERVWQPAMDQLCRTLEELGRELVVVFDDLQELPSDAAALRVLADLCRGAPEALRLVLITRHQLPFSLTRLRGRGLVGDVDTRQLELDRGEVEVLLRAEVEKASAGLIDRVWECTGGWPAAVRIAIDAIGRTGEGKWAAALDALVRPGGRLREYVLEEVLACEPDRVVDLLRQLAVLGCVSVSVCRGLGWEDAADLLPELARRGLVRTADGDAGQWSLIRPLAGVLSSESVMTTQDAAALHRTAADVYRREGDYARALRHLTTAADYRAAARLLAEHGEAMVESGHGDVVLAASGVAPAEVDRPRITPVLGHARYVRGQLDEAMAAFDAVAHSDPLDAGLAWRMGLIAFARAEFDEALTIFRRAELGSADADEAQLLAWAARTHLQVGHRDRCAELVARALAVAHGCGDQVALATAYSAHADLAIHDGDRLRGEADLAAAQRAAQAGGSLLQQLGIDVTRAFHLLELGLPHQALRETGCALRMAEQSGHATLAAFALTHRATAEARIGRMEEALCDFRAARDLFASIGSRFISRPLCGIAEAHRVRGELAQAAAAYQEALEAAESHHEAYSLSYALTGLARVSVIDDPDAAVDYADQAVALGPGHRQVQALLTRGWVALATNEPDTARIHASHAAALARRRRDRPGLAEALELTVLASPSPGEHGVLAAEAAQIWQELGYPIDHAFAQLIVAGAATHVTSAAAEAAVRLLHQHRVRTTPPQAAGPLAVLLHRERRVSIRTLGALQVFRDGKPVASAEWHSKKARQLVRILTARHGRPIAREQLMELLWPKEDPARTSNRLSVLLSTVRTVLQPSGAPGQPVLLVSDRDAVWLDLDHVDVDVECFLALAGPALDAHTRGSAAATAQLITAEAAYTGDFLEDTPYQEWAIPLREEARTTYLNVLRALTTRLRDAEDVDRMTRYALRLLAYDAYDEQAHLDLVRGLVRARRRGEARRRYRVYCQRMKQLDVTPAPFPNR</sequence>
<dbReference type="GO" id="GO:0003677">
    <property type="term" value="F:DNA binding"/>
    <property type="evidence" value="ECO:0007669"/>
    <property type="project" value="UniProtKB-KW"/>
</dbReference>
<evidence type="ECO:0000313" key="5">
    <source>
        <dbReference type="EMBL" id="SMD24689.1"/>
    </source>
</evidence>
<protein>
    <submittedName>
        <fullName evidence="5">Tetratricopeptide repeat-containing protein</fullName>
    </submittedName>
</protein>
<feature type="domain" description="Bacterial transcriptional activator" evidence="4">
    <location>
        <begin position="913"/>
        <end position="1043"/>
    </location>
</feature>
<dbReference type="SMART" id="SM00028">
    <property type="entry name" value="TPR"/>
    <property type="match status" value="5"/>
</dbReference>
<dbReference type="InterPro" id="IPR019734">
    <property type="entry name" value="TPR_rpt"/>
</dbReference>
<dbReference type="Pfam" id="PF03704">
    <property type="entry name" value="BTAD"/>
    <property type="match status" value="1"/>
</dbReference>
<dbReference type="InterPro" id="IPR051677">
    <property type="entry name" value="AfsR-DnrI-RedD_regulator"/>
</dbReference>
<dbReference type="InterPro" id="IPR041664">
    <property type="entry name" value="AAA_16"/>
</dbReference>
<dbReference type="AlphaFoldDB" id="A0A1Y5Y5G4"/>
<gene>
    <name evidence="5" type="ORF">SAMN05661093_08718</name>
</gene>
<dbReference type="Gene3D" id="1.10.10.10">
    <property type="entry name" value="Winged helix-like DNA-binding domain superfamily/Winged helix DNA-binding domain"/>
    <property type="match status" value="1"/>
</dbReference>
<accession>A0A1Y5Y5G4</accession>
<dbReference type="SMART" id="SM00862">
    <property type="entry name" value="Trans_reg_C"/>
    <property type="match status" value="1"/>
</dbReference>
<dbReference type="InterPro" id="IPR001867">
    <property type="entry name" value="OmpR/PhoB-type_DNA-bd"/>
</dbReference>
<dbReference type="SUPFAM" id="SSF46894">
    <property type="entry name" value="C-terminal effector domain of the bipartite response regulators"/>
    <property type="match status" value="1"/>
</dbReference>
<keyword evidence="6" id="KW-1185">Reference proteome</keyword>
<dbReference type="InterPro" id="IPR011990">
    <property type="entry name" value="TPR-like_helical_dom_sf"/>
</dbReference>
<dbReference type="PANTHER" id="PTHR35807">
    <property type="entry name" value="TRANSCRIPTIONAL REGULATOR REDD-RELATED"/>
    <property type="match status" value="1"/>
</dbReference>
<feature type="domain" description="OmpR/PhoB-type" evidence="3">
    <location>
        <begin position="829"/>
        <end position="906"/>
    </location>
</feature>
<dbReference type="InterPro" id="IPR016032">
    <property type="entry name" value="Sig_transdc_resp-reg_C-effctor"/>
</dbReference>
<dbReference type="SUPFAM" id="SSF48452">
    <property type="entry name" value="TPR-like"/>
    <property type="match status" value="3"/>
</dbReference>
<dbReference type="Proteomes" id="UP000192674">
    <property type="component" value="Unassembled WGS sequence"/>
</dbReference>
<comment type="similarity">
    <text evidence="1">Belongs to the AfsR/DnrI/RedD regulatory family.</text>
</comment>
<dbReference type="GO" id="GO:0000160">
    <property type="term" value="P:phosphorelay signal transduction system"/>
    <property type="evidence" value="ECO:0007669"/>
    <property type="project" value="InterPro"/>
</dbReference>
<reference evidence="5 6" key="1">
    <citation type="submission" date="2017-04" db="EMBL/GenBank/DDBJ databases">
        <authorList>
            <person name="Afonso C.L."/>
            <person name="Miller P.J."/>
            <person name="Scott M.A."/>
            <person name="Spackman E."/>
            <person name="Goraichik I."/>
            <person name="Dimitrov K.M."/>
            <person name="Suarez D.L."/>
            <person name="Swayne D.E."/>
        </authorList>
    </citation>
    <scope>NUCLEOTIDE SEQUENCE [LARGE SCALE GENOMIC DNA]</scope>
    <source>
        <strain evidence="5 6">DSM 43828</strain>
    </source>
</reference>
<evidence type="ECO:0000259" key="4">
    <source>
        <dbReference type="SMART" id="SM01043"/>
    </source>
</evidence>
<dbReference type="InterPro" id="IPR036388">
    <property type="entry name" value="WH-like_DNA-bd_sf"/>
</dbReference>
<dbReference type="InterPro" id="IPR027417">
    <property type="entry name" value="P-loop_NTPase"/>
</dbReference>
<dbReference type="Pfam" id="PF13191">
    <property type="entry name" value="AAA_16"/>
    <property type="match status" value="1"/>
</dbReference>
<dbReference type="SMART" id="SM01043">
    <property type="entry name" value="BTAD"/>
    <property type="match status" value="1"/>
</dbReference>
<proteinExistence type="inferred from homology"/>
<dbReference type="EMBL" id="FWXV01000010">
    <property type="protein sequence ID" value="SMD24689.1"/>
    <property type="molecule type" value="Genomic_DNA"/>
</dbReference>
<evidence type="ECO:0000259" key="3">
    <source>
        <dbReference type="SMART" id="SM00862"/>
    </source>
</evidence>
<dbReference type="SUPFAM" id="SSF52540">
    <property type="entry name" value="P-loop containing nucleoside triphosphate hydrolases"/>
    <property type="match status" value="1"/>
</dbReference>
<evidence type="ECO:0000256" key="1">
    <source>
        <dbReference type="ARBA" id="ARBA00005820"/>
    </source>
</evidence>
<organism evidence="5 6">
    <name type="scientific">Kibdelosporangium aridum</name>
    <dbReference type="NCBI Taxonomy" id="2030"/>
    <lineage>
        <taxon>Bacteria</taxon>
        <taxon>Bacillati</taxon>
        <taxon>Actinomycetota</taxon>
        <taxon>Actinomycetes</taxon>
        <taxon>Pseudonocardiales</taxon>
        <taxon>Pseudonocardiaceae</taxon>
        <taxon>Kibdelosporangium</taxon>
    </lineage>
</organism>
<dbReference type="InterPro" id="IPR005158">
    <property type="entry name" value="BTAD"/>
</dbReference>
<evidence type="ECO:0000256" key="2">
    <source>
        <dbReference type="ARBA" id="ARBA00023125"/>
    </source>
</evidence>
<name>A0A1Y5Y5G4_KIBAR</name>
<evidence type="ECO:0000313" key="6">
    <source>
        <dbReference type="Proteomes" id="UP000192674"/>
    </source>
</evidence>
<dbReference type="GO" id="GO:0006355">
    <property type="term" value="P:regulation of DNA-templated transcription"/>
    <property type="evidence" value="ECO:0007669"/>
    <property type="project" value="InterPro"/>
</dbReference>